<dbReference type="SUPFAM" id="SSF75553">
    <property type="entry name" value="Smc hinge domain"/>
    <property type="match status" value="1"/>
</dbReference>
<evidence type="ECO:0000256" key="2">
    <source>
        <dbReference type="ARBA" id="ARBA00022741"/>
    </source>
</evidence>
<dbReference type="InterPro" id="IPR003395">
    <property type="entry name" value="RecF/RecN/SMC_N"/>
</dbReference>
<evidence type="ECO:0000313" key="9">
    <source>
        <dbReference type="EMBL" id="GEM82514.1"/>
    </source>
</evidence>
<dbReference type="GO" id="GO:0016887">
    <property type="term" value="F:ATP hydrolysis activity"/>
    <property type="evidence" value="ECO:0007669"/>
    <property type="project" value="InterPro"/>
</dbReference>
<feature type="domain" description="SMC hinge" evidence="8">
    <location>
        <begin position="473"/>
        <end position="587"/>
    </location>
</feature>
<dbReference type="GO" id="GO:0007059">
    <property type="term" value="P:chromosome segregation"/>
    <property type="evidence" value="ECO:0007669"/>
    <property type="project" value="UniProtKB-UniRule"/>
</dbReference>
<dbReference type="InterPro" id="IPR010935">
    <property type="entry name" value="SMC_hinge"/>
</dbReference>
<gene>
    <name evidence="6" type="primary">smc</name>
    <name evidence="9" type="ORF">MHY01S_06800</name>
</gene>
<feature type="compositionally biased region" description="Pro residues" evidence="7">
    <location>
        <begin position="691"/>
        <end position="702"/>
    </location>
</feature>
<dbReference type="GO" id="GO:0005524">
    <property type="term" value="F:ATP binding"/>
    <property type="evidence" value="ECO:0007669"/>
    <property type="project" value="UniProtKB-UniRule"/>
</dbReference>
<feature type="binding site" evidence="6">
    <location>
        <begin position="32"/>
        <end position="39"/>
    </location>
    <ligand>
        <name>ATP</name>
        <dbReference type="ChEBI" id="CHEBI:30616"/>
    </ligand>
</feature>
<evidence type="ECO:0000256" key="1">
    <source>
        <dbReference type="ARBA" id="ARBA00022490"/>
    </source>
</evidence>
<dbReference type="HAMAP" id="MF_01894">
    <property type="entry name" value="Smc_prok"/>
    <property type="match status" value="1"/>
</dbReference>
<evidence type="ECO:0000256" key="6">
    <source>
        <dbReference type="HAMAP-Rule" id="MF_01894"/>
    </source>
</evidence>
<reference evidence="9 10" key="1">
    <citation type="submission" date="2019-07" db="EMBL/GenBank/DDBJ databases">
        <title>Whole genome shotgun sequence of Meiothermus hypogaeus NBRC 106114.</title>
        <authorList>
            <person name="Hosoyama A."/>
            <person name="Uohara A."/>
            <person name="Ohji S."/>
            <person name="Ichikawa N."/>
        </authorList>
    </citation>
    <scope>NUCLEOTIDE SEQUENCE [LARGE SCALE GENOMIC DNA]</scope>
    <source>
        <strain evidence="9 10">NBRC 106114</strain>
    </source>
</reference>
<dbReference type="Gene3D" id="1.20.1060.20">
    <property type="match status" value="1"/>
</dbReference>
<feature type="coiled-coil region" evidence="6">
    <location>
        <begin position="876"/>
        <end position="924"/>
    </location>
</feature>
<dbReference type="InterPro" id="IPR024704">
    <property type="entry name" value="SMC"/>
</dbReference>
<accession>A0A511QYQ2</accession>
<evidence type="ECO:0000259" key="8">
    <source>
        <dbReference type="SMART" id="SM00968"/>
    </source>
</evidence>
<comment type="subunit">
    <text evidence="6">Homodimer.</text>
</comment>
<keyword evidence="5 6" id="KW-0238">DNA-binding</keyword>
<dbReference type="Gene3D" id="3.30.70.1620">
    <property type="match status" value="1"/>
</dbReference>
<name>A0A511QYQ2_9DEIN</name>
<dbReference type="GO" id="GO:0006260">
    <property type="term" value="P:DNA replication"/>
    <property type="evidence" value="ECO:0007669"/>
    <property type="project" value="UniProtKB-UniRule"/>
</dbReference>
<keyword evidence="3 6" id="KW-0067">ATP-binding</keyword>
<dbReference type="EMBL" id="BJXL01000013">
    <property type="protein sequence ID" value="GEM82514.1"/>
    <property type="molecule type" value="Genomic_DNA"/>
</dbReference>
<dbReference type="PANTHER" id="PTHR43977">
    <property type="entry name" value="STRUCTURAL MAINTENANCE OF CHROMOSOMES PROTEIN 3"/>
    <property type="match status" value="1"/>
</dbReference>
<dbReference type="GO" id="GO:0030261">
    <property type="term" value="P:chromosome condensation"/>
    <property type="evidence" value="ECO:0007669"/>
    <property type="project" value="InterPro"/>
</dbReference>
<proteinExistence type="inferred from homology"/>
<evidence type="ECO:0000256" key="3">
    <source>
        <dbReference type="ARBA" id="ARBA00022840"/>
    </source>
</evidence>
<evidence type="ECO:0000256" key="5">
    <source>
        <dbReference type="ARBA" id="ARBA00023125"/>
    </source>
</evidence>
<evidence type="ECO:0000256" key="7">
    <source>
        <dbReference type="SAM" id="MobiDB-lite"/>
    </source>
</evidence>
<comment type="caution">
    <text evidence="9">The sequence shown here is derived from an EMBL/GenBank/DDBJ whole genome shotgun (WGS) entry which is preliminary data.</text>
</comment>
<dbReference type="GO" id="GO:0003677">
    <property type="term" value="F:DNA binding"/>
    <property type="evidence" value="ECO:0007669"/>
    <property type="project" value="UniProtKB-UniRule"/>
</dbReference>
<dbReference type="GO" id="GO:0007062">
    <property type="term" value="P:sister chromatid cohesion"/>
    <property type="evidence" value="ECO:0007669"/>
    <property type="project" value="InterPro"/>
</dbReference>
<evidence type="ECO:0000313" key="10">
    <source>
        <dbReference type="Proteomes" id="UP000321197"/>
    </source>
</evidence>
<dbReference type="InterPro" id="IPR027417">
    <property type="entry name" value="P-loop_NTPase"/>
</dbReference>
<feature type="region of interest" description="Disordered" evidence="7">
    <location>
        <begin position="680"/>
        <end position="702"/>
    </location>
</feature>
<dbReference type="Gene3D" id="3.40.50.300">
    <property type="entry name" value="P-loop containing nucleotide triphosphate hydrolases"/>
    <property type="match status" value="2"/>
</dbReference>
<dbReference type="GO" id="GO:0005694">
    <property type="term" value="C:chromosome"/>
    <property type="evidence" value="ECO:0007669"/>
    <property type="project" value="InterPro"/>
</dbReference>
<evidence type="ECO:0000256" key="4">
    <source>
        <dbReference type="ARBA" id="ARBA00023054"/>
    </source>
</evidence>
<dbReference type="GO" id="GO:0005737">
    <property type="term" value="C:cytoplasm"/>
    <property type="evidence" value="ECO:0007669"/>
    <property type="project" value="UniProtKB-SubCell"/>
</dbReference>
<comment type="function">
    <text evidence="6">Required for chromosome condensation and partitioning.</text>
</comment>
<protein>
    <recommendedName>
        <fullName evidence="6">Chromosome partition protein Smc</fullName>
    </recommendedName>
</protein>
<dbReference type="PIRSF" id="PIRSF005719">
    <property type="entry name" value="SMC"/>
    <property type="match status" value="1"/>
</dbReference>
<organism evidence="9 10">
    <name type="scientific">Meiothermus hypogaeus NBRC 106114</name>
    <dbReference type="NCBI Taxonomy" id="1227553"/>
    <lineage>
        <taxon>Bacteria</taxon>
        <taxon>Thermotogati</taxon>
        <taxon>Deinococcota</taxon>
        <taxon>Deinococci</taxon>
        <taxon>Thermales</taxon>
        <taxon>Thermaceae</taxon>
        <taxon>Meiothermus</taxon>
    </lineage>
</organism>
<dbReference type="Proteomes" id="UP000321197">
    <property type="component" value="Unassembled WGS sequence"/>
</dbReference>
<dbReference type="SMART" id="SM00968">
    <property type="entry name" value="SMC_hinge"/>
    <property type="match status" value="1"/>
</dbReference>
<dbReference type="InterPro" id="IPR036277">
    <property type="entry name" value="SMC_hinge_sf"/>
</dbReference>
<dbReference type="RefSeq" id="WP_119339336.1">
    <property type="nucleotide sequence ID" value="NZ_BJXL01000013.1"/>
</dbReference>
<comment type="similarity">
    <text evidence="6">Belongs to the SMC family.</text>
</comment>
<dbReference type="OrthoDB" id="9808768at2"/>
<feature type="coiled-coil region" evidence="6">
    <location>
        <begin position="621"/>
        <end position="655"/>
    </location>
</feature>
<feature type="coiled-coil region" evidence="6">
    <location>
        <begin position="184"/>
        <end position="425"/>
    </location>
</feature>
<dbReference type="Pfam" id="PF02463">
    <property type="entry name" value="SMC_N"/>
    <property type="match status" value="1"/>
</dbReference>
<keyword evidence="1 6" id="KW-0963">Cytoplasm</keyword>
<feature type="coiled-coil region" evidence="6">
    <location>
        <begin position="705"/>
        <end position="787"/>
    </location>
</feature>
<dbReference type="Pfam" id="PF06470">
    <property type="entry name" value="SMC_hinge"/>
    <property type="match status" value="1"/>
</dbReference>
<dbReference type="AlphaFoldDB" id="A0A511QYQ2"/>
<dbReference type="SUPFAM" id="SSF52540">
    <property type="entry name" value="P-loop containing nucleoside triphosphate hydrolases"/>
    <property type="match status" value="1"/>
</dbReference>
<keyword evidence="4 6" id="KW-0175">Coiled coil</keyword>
<dbReference type="InterPro" id="IPR011890">
    <property type="entry name" value="SMC_prok"/>
</dbReference>
<keyword evidence="2 6" id="KW-0547">Nucleotide-binding</keyword>
<comment type="subcellular location">
    <subcellularLocation>
        <location evidence="6">Cytoplasm</location>
    </subcellularLocation>
</comment>
<comment type="domain">
    <text evidence="6">Contains large globular domains required for ATP hydrolysis at each terminus and a third globular domain forming a flexible hinge near the middle of the molecule. These domains are separated by coiled-coil structures.</text>
</comment>
<sequence>MKIERLILQGFKSFGERTSLEFGPGIYGIVGPNGSGKSNLVEALRWVVGARARELRGEEALSLLFHGADGRAPLGFAEVGLELGGNGRRVNLSRRLERDGSSDVRLNGSRSTLRQVEQALMGTGLSRTGYAIVGQGEVGQILQAGPEVLLSYLEEAAGLRAVTQASKTAHERLESATLELQTRTQELAERKASVAEKAQQAEAAQKAATLAARSLVLRRSVLSARIREADQEAKAARQKAQALEQERTEASQRLRELETEKSQALEALEAAQNAYSEALRQTEALSGELRLADQERASLEGLLRRLAQDLGESEARLTRLRSLSEPVAPSEPEPTPEVIQGYRQRLQELQAAIQTEEHQLKAQQQAFERYLQAQATYEAQKQAYEQMLAQKSALEADRGRLEAELRHLQDQLAMLQVRENELRAQLNERVKQEGQTQSEARAAESEARRLEAMLRSGSDLAEGPKRAREAGIPGLIGVVADLLQVPAGLELAIEVAMGGRMQWVLTEHEQAAQAAVQHLKQHGGRATFLPRTLLRAFRERERDWSKVQGVVGVARRLVQLPACPEALPTLLGETLVVENLNAALSLVRTYPDHPRIVTLEGELLETSGAITGGRVQRGGQMLTLRRRYQETQAEARRLNAEAEALRAQTESLRAELAGLDLPNLLRRQTELGSELKAVQASLSRLSHSPAPQAPPPAAPPQPERLQALRNEREALNAQMAQEREVSSQWQRYREDLERYRQAHKEMGELETRLHQLRSEQGELGQKLTAIQARKNELEQAQRSLNLRHLEGALYAARGRTRALSEEETRLIARTNQLLSDLEALHLTQARREATIETLQQELAELPPGPLEEGSSRSLARTLSETEAALEALGPINHLAEQEYALLSEDIQKLEVALQESEKVVRKLEAELHGVQSEYRERMQQVYATFKEKFAHYASALLDAEVELERTHHGLELILKPAGKRTVNLNLLSMGERTMGALAFLFALAEVGEGSGGLPIAVLDEVDAPLDEANIQRFCRFLQHFKGQTQFILVTHQKRTMEACDALYGVTTEKGVSRVYSIKREEALA</sequence>